<dbReference type="InterPro" id="IPR052350">
    <property type="entry name" value="Metallo-dep_Lactonases"/>
</dbReference>
<dbReference type="Gene3D" id="3.20.20.140">
    <property type="entry name" value="Metal-dependent hydrolases"/>
    <property type="match status" value="1"/>
</dbReference>
<evidence type="ECO:0000313" key="4">
    <source>
        <dbReference type="Proteomes" id="UP000028045"/>
    </source>
</evidence>
<evidence type="ECO:0000256" key="1">
    <source>
        <dbReference type="ARBA" id="ARBA00038310"/>
    </source>
</evidence>
<dbReference type="HOGENOM" id="CLU_044590_1_0_1"/>
<comment type="similarity">
    <text evidence="1">Belongs to the metallo-dependent hydrolases superfamily.</text>
</comment>
<dbReference type="Pfam" id="PF04909">
    <property type="entry name" value="Amidohydro_2"/>
    <property type="match status" value="1"/>
</dbReference>
<dbReference type="InterPro" id="IPR032466">
    <property type="entry name" value="Metal_Hydrolase"/>
</dbReference>
<name>A0A084AUI2_STACB</name>
<dbReference type="InterPro" id="IPR006680">
    <property type="entry name" value="Amidohydro-rel"/>
</dbReference>
<sequence length="345" mass="38687">MGSPQQEQQQLLLPIVDSHIHLYTEGDVDRHAWATPDHPLRGAHSVAQYKAAAQPAPSLLGYVFVEVDRKYSGPDDWVNQLAELDYLRRVALGQPRDGDDAAPEDARMCLGIVPWAPVPQGADALERYLKQAEEVAGEAWVKVKGFRYLLQDKPDGTMLTEDFVEGIKLLGRRGFTFDVGVDHHRRGKKQLDELLELIRRAHDGVPDGERVTFIINHLCKPDLSIYNTSSDPSFISWREAIQTLSKNPKTYMKLSGAFSEMPASLIQGDASQLFQSLFSWLAIVLATFGPARIMFGSDWPVCEVATESAWPRWRDLVDKMCWMASLGDEERAMIYGGTAKVAYKL</sequence>
<protein>
    <recommendedName>
        <fullName evidence="2">Amidohydrolase-related domain-containing protein</fullName>
    </recommendedName>
</protein>
<feature type="domain" description="Amidohydrolase-related" evidence="2">
    <location>
        <begin position="16"/>
        <end position="344"/>
    </location>
</feature>
<accession>A0A084AUI2</accession>
<organism evidence="3 4">
    <name type="scientific">Stachybotrys chartarum (strain CBS 109288 / IBT 7711)</name>
    <name type="common">Toxic black mold</name>
    <name type="synonym">Stilbospora chartarum</name>
    <dbReference type="NCBI Taxonomy" id="1280523"/>
    <lineage>
        <taxon>Eukaryota</taxon>
        <taxon>Fungi</taxon>
        <taxon>Dikarya</taxon>
        <taxon>Ascomycota</taxon>
        <taxon>Pezizomycotina</taxon>
        <taxon>Sordariomycetes</taxon>
        <taxon>Hypocreomycetidae</taxon>
        <taxon>Hypocreales</taxon>
        <taxon>Stachybotryaceae</taxon>
        <taxon>Stachybotrys</taxon>
    </lineage>
</organism>
<dbReference type="OrthoDB" id="2135488at2759"/>
<gene>
    <name evidence="3" type="ORF">S7711_04626</name>
</gene>
<dbReference type="GO" id="GO:0016787">
    <property type="term" value="F:hydrolase activity"/>
    <property type="evidence" value="ECO:0007669"/>
    <property type="project" value="InterPro"/>
</dbReference>
<dbReference type="AlphaFoldDB" id="A0A084AUI2"/>
<keyword evidence="4" id="KW-1185">Reference proteome</keyword>
<dbReference type="EMBL" id="KL648555">
    <property type="protein sequence ID" value="KEY68961.1"/>
    <property type="molecule type" value="Genomic_DNA"/>
</dbReference>
<reference evidence="3 4" key="1">
    <citation type="journal article" date="2014" name="BMC Genomics">
        <title>Comparative genome sequencing reveals chemotype-specific gene clusters in the toxigenic black mold Stachybotrys.</title>
        <authorList>
            <person name="Semeiks J."/>
            <person name="Borek D."/>
            <person name="Otwinowski Z."/>
            <person name="Grishin N.V."/>
        </authorList>
    </citation>
    <scope>NUCLEOTIDE SEQUENCE [LARGE SCALE GENOMIC DNA]</scope>
    <source>
        <strain evidence="4">CBS 109288 / IBT 7711</strain>
    </source>
</reference>
<dbReference type="SUPFAM" id="SSF51556">
    <property type="entry name" value="Metallo-dependent hydrolases"/>
    <property type="match status" value="1"/>
</dbReference>
<dbReference type="PANTHER" id="PTHR43569">
    <property type="entry name" value="AMIDOHYDROLASE"/>
    <property type="match status" value="1"/>
</dbReference>
<proteinExistence type="inferred from homology"/>
<dbReference type="Proteomes" id="UP000028045">
    <property type="component" value="Unassembled WGS sequence"/>
</dbReference>
<dbReference type="PANTHER" id="PTHR43569:SF2">
    <property type="entry name" value="AMIDOHYDROLASE-RELATED DOMAIN-CONTAINING PROTEIN"/>
    <property type="match status" value="1"/>
</dbReference>
<evidence type="ECO:0000259" key="2">
    <source>
        <dbReference type="Pfam" id="PF04909"/>
    </source>
</evidence>
<evidence type="ECO:0000313" key="3">
    <source>
        <dbReference type="EMBL" id="KEY68961.1"/>
    </source>
</evidence>